<evidence type="ECO:0000313" key="3">
    <source>
        <dbReference type="Proteomes" id="UP000029879"/>
    </source>
</evidence>
<evidence type="ECO:0000313" key="2">
    <source>
        <dbReference type="EMBL" id="KGK58986.1"/>
    </source>
</evidence>
<dbReference type="PROSITE" id="PS51257">
    <property type="entry name" value="PROKAR_LIPOPROTEIN"/>
    <property type="match status" value="1"/>
</dbReference>
<feature type="signal peptide" evidence="1">
    <location>
        <begin position="1"/>
        <end position="22"/>
    </location>
</feature>
<dbReference type="AlphaFoldDB" id="A0AB34PC16"/>
<keyword evidence="1" id="KW-0732">Signal</keyword>
<dbReference type="EMBL" id="JRQI01000010">
    <property type="protein sequence ID" value="KGK58986.1"/>
    <property type="molecule type" value="Genomic_DNA"/>
</dbReference>
<feature type="chain" id="PRO_5044243175" description="Secreted protein" evidence="1">
    <location>
        <begin position="23"/>
        <end position="180"/>
    </location>
</feature>
<evidence type="ECO:0008006" key="4">
    <source>
        <dbReference type="Google" id="ProtNLM"/>
    </source>
</evidence>
<proteinExistence type="predicted"/>
<organism evidence="2 3">
    <name type="scientific">Xanthomonas cannabis pv. phaseoli</name>
    <dbReference type="NCBI Taxonomy" id="1885902"/>
    <lineage>
        <taxon>Bacteria</taxon>
        <taxon>Pseudomonadati</taxon>
        <taxon>Pseudomonadota</taxon>
        <taxon>Gammaproteobacteria</taxon>
        <taxon>Lysobacterales</taxon>
        <taxon>Lysobacteraceae</taxon>
        <taxon>Xanthomonas</taxon>
    </lineage>
</organism>
<protein>
    <recommendedName>
        <fullName evidence="4">Secreted protein</fullName>
    </recommendedName>
</protein>
<dbReference type="Proteomes" id="UP000029879">
    <property type="component" value="Unassembled WGS sequence"/>
</dbReference>
<evidence type="ECO:0000256" key="1">
    <source>
        <dbReference type="SAM" id="SignalP"/>
    </source>
</evidence>
<reference evidence="2 3" key="1">
    <citation type="submission" date="2014-10" db="EMBL/GenBank/DDBJ databases">
        <title>Genome sequence of a Xanthomonas strain that is pathogenic on beans.</title>
        <authorList>
            <person name="Aritua V."/>
            <person name="Sapp M."/>
            <person name="Harrison J."/>
            <person name="Smith J."/>
            <person name="Studholme D."/>
        </authorList>
    </citation>
    <scope>NUCLEOTIDE SEQUENCE [LARGE SCALE GENOMIC DNA]</scope>
    <source>
        <strain evidence="2 3">Nyagatare</strain>
    </source>
</reference>
<accession>A0AB34PC16</accession>
<gene>
    <name evidence="2" type="ORF">NC00_04365</name>
</gene>
<sequence length="180" mass="19180">MRWIAIVMSVAALAGCSCQRTAEQETAATPPASHQADAMEQAAIHAAPGTPAPTPAEDPDDAQARAAFAEASATVQRYLGALPGAARADADALWTGGRPAPVPDDAVLRGMSDIQSMRIMNDPPLPLDQQHPPRQIEVPVRITVRTRSGTQQLVGAYRLQPRAGSDRWEIYSATLQPVLR</sequence>
<dbReference type="RefSeq" id="WP_047693791.1">
    <property type="nucleotide sequence ID" value="NZ_KN265465.1"/>
</dbReference>
<name>A0AB34PC16_9XANT</name>
<comment type="caution">
    <text evidence="2">The sequence shown here is derived from an EMBL/GenBank/DDBJ whole genome shotgun (WGS) entry which is preliminary data.</text>
</comment>